<dbReference type="EMBL" id="VSSQ01142099">
    <property type="protein sequence ID" value="MPN63125.1"/>
    <property type="molecule type" value="Genomic_DNA"/>
</dbReference>
<evidence type="ECO:0000256" key="6">
    <source>
        <dbReference type="ARBA" id="ARBA00023049"/>
    </source>
</evidence>
<feature type="domain" description="Peptidase M3A/M3B catalytic" evidence="7">
    <location>
        <begin position="1"/>
        <end position="124"/>
    </location>
</feature>
<keyword evidence="4 8" id="KW-0378">Hydrolase</keyword>
<name>A0A645JHF7_9ZZZZ</name>
<evidence type="ECO:0000256" key="1">
    <source>
        <dbReference type="ARBA" id="ARBA00001947"/>
    </source>
</evidence>
<accession>A0A645JHF7</accession>
<evidence type="ECO:0000259" key="7">
    <source>
        <dbReference type="Pfam" id="PF01432"/>
    </source>
</evidence>
<dbReference type="GO" id="GO:0006508">
    <property type="term" value="P:proteolysis"/>
    <property type="evidence" value="ECO:0007669"/>
    <property type="project" value="UniProtKB-KW"/>
</dbReference>
<dbReference type="InterPro" id="IPR042088">
    <property type="entry name" value="OligoPept_F_C"/>
</dbReference>
<gene>
    <name evidence="8" type="primary">pepF1_31</name>
    <name evidence="8" type="ORF">SDC9_210879</name>
</gene>
<evidence type="ECO:0000313" key="8">
    <source>
        <dbReference type="EMBL" id="MPN63125.1"/>
    </source>
</evidence>
<dbReference type="GO" id="GO:0004222">
    <property type="term" value="F:metalloendopeptidase activity"/>
    <property type="evidence" value="ECO:0007669"/>
    <property type="project" value="InterPro"/>
</dbReference>
<comment type="caution">
    <text evidence="8">The sequence shown here is derived from an EMBL/GenBank/DDBJ whole genome shotgun (WGS) entry which is preliminary data.</text>
</comment>
<dbReference type="AlphaFoldDB" id="A0A645JHF7"/>
<keyword evidence="5" id="KW-0862">Zinc</keyword>
<reference evidence="8" key="1">
    <citation type="submission" date="2019-08" db="EMBL/GenBank/DDBJ databases">
        <authorList>
            <person name="Kucharzyk K."/>
            <person name="Murdoch R.W."/>
            <person name="Higgins S."/>
            <person name="Loffler F."/>
        </authorList>
    </citation>
    <scope>NUCLEOTIDE SEQUENCE</scope>
</reference>
<proteinExistence type="predicted"/>
<keyword evidence="3" id="KW-0479">Metal-binding</keyword>
<evidence type="ECO:0000256" key="4">
    <source>
        <dbReference type="ARBA" id="ARBA00022801"/>
    </source>
</evidence>
<protein>
    <submittedName>
        <fullName evidence="8">Oligoendopeptidase F, plasmid</fullName>
        <ecNumber evidence="8">3.4.24.-</ecNumber>
    </submittedName>
</protein>
<dbReference type="EC" id="3.4.24.-" evidence="8"/>
<comment type="cofactor">
    <cofactor evidence="1">
        <name>Zn(2+)</name>
        <dbReference type="ChEBI" id="CHEBI:29105"/>
    </cofactor>
</comment>
<dbReference type="InterPro" id="IPR001567">
    <property type="entry name" value="Pept_M3A_M3B_dom"/>
</dbReference>
<dbReference type="GO" id="GO:0046872">
    <property type="term" value="F:metal ion binding"/>
    <property type="evidence" value="ECO:0007669"/>
    <property type="project" value="UniProtKB-KW"/>
</dbReference>
<evidence type="ECO:0000256" key="5">
    <source>
        <dbReference type="ARBA" id="ARBA00022833"/>
    </source>
</evidence>
<dbReference type="SUPFAM" id="SSF55486">
    <property type="entry name" value="Metalloproteases ('zincins'), catalytic domain"/>
    <property type="match status" value="1"/>
</dbReference>
<sequence>MFAEFELIVHRRMEQGEALSPDSLCRIYEDLLRQYFGPGVVIDAFMRSEWARIPHFYSSYYVYKYATGLSCAVAIGKHILNEGEAAVEPYLTFLGAGGSDYPLETLRRAGIDLATPAPIADAMAEFAATLAEFEQLVG</sequence>
<organism evidence="8">
    <name type="scientific">bioreactor metagenome</name>
    <dbReference type="NCBI Taxonomy" id="1076179"/>
    <lineage>
        <taxon>unclassified sequences</taxon>
        <taxon>metagenomes</taxon>
        <taxon>ecological metagenomes</taxon>
    </lineage>
</organism>
<dbReference type="Pfam" id="PF01432">
    <property type="entry name" value="Peptidase_M3"/>
    <property type="match status" value="1"/>
</dbReference>
<dbReference type="Gene3D" id="1.10.1370.20">
    <property type="entry name" value="Oligoendopeptidase f, C-terminal domain"/>
    <property type="match status" value="1"/>
</dbReference>
<evidence type="ECO:0000256" key="2">
    <source>
        <dbReference type="ARBA" id="ARBA00022670"/>
    </source>
</evidence>
<keyword evidence="2" id="KW-0645">Protease</keyword>
<evidence type="ECO:0000256" key="3">
    <source>
        <dbReference type="ARBA" id="ARBA00022723"/>
    </source>
</evidence>
<keyword evidence="6" id="KW-0482">Metalloprotease</keyword>